<dbReference type="EMBL" id="LYOR01000002">
    <property type="protein sequence ID" value="OFV66489.1"/>
    <property type="molecule type" value="Genomic_DNA"/>
</dbReference>
<reference evidence="2 3" key="1">
    <citation type="submission" date="2016-05" db="EMBL/GenBank/DDBJ databases">
        <title>Microbial consortia oxidize butane by reversing methanogenesis.</title>
        <authorList>
            <person name="Laso-Perez R."/>
            <person name="Richter M."/>
            <person name="Wegener G."/>
            <person name="Musat F."/>
        </authorList>
    </citation>
    <scope>NUCLEOTIDE SEQUENCE [LARGE SCALE GENOMIC DNA]</scope>
    <source>
        <strain evidence="2">BOX1</strain>
    </source>
</reference>
<evidence type="ECO:0000313" key="1">
    <source>
        <dbReference type="EMBL" id="HEC56568.1"/>
    </source>
</evidence>
<dbReference type="STRING" id="1839936.SBU_000456"/>
<proteinExistence type="predicted"/>
<organism evidence="2 3">
    <name type="scientific">Candidatus Syntropharchaeum butanivorans</name>
    <dbReference type="NCBI Taxonomy" id="1839936"/>
    <lineage>
        <taxon>Archaea</taxon>
        <taxon>Methanobacteriati</taxon>
        <taxon>Methanobacteriota</taxon>
        <taxon>Stenosarchaea group</taxon>
        <taxon>Methanomicrobia</taxon>
        <taxon>Methanosarcinales</taxon>
        <taxon>ANME-2 cluster</taxon>
        <taxon>Candidatus Syntropharchaeum</taxon>
    </lineage>
</organism>
<comment type="caution">
    <text evidence="2">The sequence shown here is derived from an EMBL/GenBank/DDBJ whole genome shotgun (WGS) entry which is preliminary data.</text>
</comment>
<dbReference type="EMBL" id="DRIE01000025">
    <property type="protein sequence ID" value="HEC56568.1"/>
    <property type="molecule type" value="Genomic_DNA"/>
</dbReference>
<dbReference type="Proteomes" id="UP000185779">
    <property type="component" value="Unassembled WGS sequence"/>
</dbReference>
<dbReference type="AlphaFoldDB" id="A0A1F2P5B4"/>
<gene>
    <name evidence="1" type="ORF">ENI32_01585</name>
    <name evidence="2" type="ORF">SBU_000456</name>
</gene>
<accession>A0A1F2P5B4</accession>
<protein>
    <submittedName>
        <fullName evidence="2">Uncharacterized protein</fullName>
    </submittedName>
</protein>
<evidence type="ECO:0000313" key="2">
    <source>
        <dbReference type="EMBL" id="OFV66489.1"/>
    </source>
</evidence>
<reference evidence="1" key="2">
    <citation type="journal article" date="2020" name="mSystems">
        <title>Genome- and Community-Level Interaction Insights into Carbon Utilization and Element Cycling Functions of Hydrothermarchaeota in Hydrothermal Sediment.</title>
        <authorList>
            <person name="Zhou Z."/>
            <person name="Liu Y."/>
            <person name="Xu W."/>
            <person name="Pan J."/>
            <person name="Luo Z.H."/>
            <person name="Li M."/>
        </authorList>
    </citation>
    <scope>NUCLEOTIDE SEQUENCE [LARGE SCALE GENOMIC DNA]</scope>
    <source>
        <strain evidence="1">HyVt-386</strain>
    </source>
</reference>
<name>A0A1F2P5B4_9EURY</name>
<evidence type="ECO:0000313" key="3">
    <source>
        <dbReference type="Proteomes" id="UP000185779"/>
    </source>
</evidence>
<keyword evidence="3" id="KW-1185">Reference proteome</keyword>
<dbReference type="Proteomes" id="UP000885936">
    <property type="component" value="Unassembled WGS sequence"/>
</dbReference>
<sequence length="85" mass="9456">MSLETCIVWLNEPLTTKKVEVFTRAVVDRGGRIELTATRGAFIISIDHTFIDELRAMPGVKLIGGVEIRPRKVPIIKKPLRAGES</sequence>